<protein>
    <recommendedName>
        <fullName evidence="3">Fibronectin type-III domain-containing protein</fullName>
    </recommendedName>
</protein>
<feature type="signal peptide" evidence="2">
    <location>
        <begin position="1"/>
        <end position="23"/>
    </location>
</feature>
<name>A0A1G2BQB4_9BACT</name>
<feature type="region of interest" description="Disordered" evidence="1">
    <location>
        <begin position="203"/>
        <end position="236"/>
    </location>
</feature>
<dbReference type="CDD" id="cd00063">
    <property type="entry name" value="FN3"/>
    <property type="match status" value="1"/>
</dbReference>
<dbReference type="STRING" id="1798553.A3H70_03085"/>
<evidence type="ECO:0000256" key="2">
    <source>
        <dbReference type="SAM" id="SignalP"/>
    </source>
</evidence>
<dbReference type="Gene3D" id="2.60.40.10">
    <property type="entry name" value="Immunoglobulins"/>
    <property type="match status" value="4"/>
</dbReference>
<organism evidence="4 5">
    <name type="scientific">Candidatus Komeilibacteria bacterium RIFCSPLOWO2_02_FULL_48_11</name>
    <dbReference type="NCBI Taxonomy" id="1798553"/>
    <lineage>
        <taxon>Bacteria</taxon>
        <taxon>Candidatus Komeiliibacteriota</taxon>
    </lineage>
</organism>
<dbReference type="AlphaFoldDB" id="A0A1G2BQB4"/>
<feature type="domain" description="Fibronectin type-III" evidence="3">
    <location>
        <begin position="29"/>
        <end position="119"/>
    </location>
</feature>
<evidence type="ECO:0000313" key="4">
    <source>
        <dbReference type="EMBL" id="OGY91298.1"/>
    </source>
</evidence>
<feature type="compositionally biased region" description="Polar residues" evidence="1">
    <location>
        <begin position="406"/>
        <end position="424"/>
    </location>
</feature>
<evidence type="ECO:0000256" key="1">
    <source>
        <dbReference type="SAM" id="MobiDB-lite"/>
    </source>
</evidence>
<dbReference type="InterPro" id="IPR036116">
    <property type="entry name" value="FN3_sf"/>
</dbReference>
<reference evidence="4 5" key="1">
    <citation type="journal article" date="2016" name="Nat. Commun.">
        <title>Thousands of microbial genomes shed light on interconnected biogeochemical processes in an aquifer system.</title>
        <authorList>
            <person name="Anantharaman K."/>
            <person name="Brown C.T."/>
            <person name="Hug L.A."/>
            <person name="Sharon I."/>
            <person name="Castelle C.J."/>
            <person name="Probst A.J."/>
            <person name="Thomas B.C."/>
            <person name="Singh A."/>
            <person name="Wilkins M.J."/>
            <person name="Karaoz U."/>
            <person name="Brodie E.L."/>
            <person name="Williams K.H."/>
            <person name="Hubbard S.S."/>
            <person name="Banfield J.F."/>
        </authorList>
    </citation>
    <scope>NUCLEOTIDE SEQUENCE [LARGE SCALE GENOMIC DNA]</scope>
</reference>
<evidence type="ECO:0000313" key="5">
    <source>
        <dbReference type="Proteomes" id="UP000178109"/>
    </source>
</evidence>
<dbReference type="SMART" id="SM00060">
    <property type="entry name" value="FN3"/>
    <property type="match status" value="3"/>
</dbReference>
<dbReference type="SUPFAM" id="SSF49265">
    <property type="entry name" value="Fibronectin type III"/>
    <property type="match status" value="2"/>
</dbReference>
<gene>
    <name evidence="4" type="ORF">A3H70_03085</name>
</gene>
<feature type="chain" id="PRO_5009582114" description="Fibronectin type-III domain-containing protein" evidence="2">
    <location>
        <begin position="24"/>
        <end position="532"/>
    </location>
</feature>
<evidence type="ECO:0000259" key="3">
    <source>
        <dbReference type="PROSITE" id="PS50853"/>
    </source>
</evidence>
<dbReference type="PROSITE" id="PS50853">
    <property type="entry name" value="FN3"/>
    <property type="match status" value="3"/>
</dbReference>
<sequence>MPKRYYSIIIALLLAAWPQLTLAQEKPAPPTSVQAVQIPNVARVTITWAASSTSGALSRIYRSQSIGSNGTILIDDLNALTHTDETVAYNTTYYYRVAAMYSGIESTLSAVAMVKPALPIPINIKATDTKQGREIRVSWNRPTMDIPLKYTVYRSTTGGSSGGSIANNIDTTEYFDKDVNNGTYYYYQVKSVYNTYTASDPSGAVGATPTDATAPGKPTEVSARAGSDNKVSVSWRGPSGESNLRYRVCRSSSPSGVGPQITETTNTSFTDTVWPWAGTYFYRIIALDMTGNESVASDAARVEIAAPTVTPKQQYKVSELEAGGTLNRGEIQLRWKLPNSSDIAYSRVYRHLDSADTAAMIADKVYVNSFLDKGAEGGKRYYYFIHLVDKSGYEYEAGAQVSGVSFTEKSTSTPPATNGKTSLSTPPVAANKAKAPAKTPVPAKTYAYGRPRMANLKLEAALANGLRQKLIKKLGAKKVPARLNPVLVRAYIYGGYVIDEIAHTVVNGPGLVHPIIRAGPWRKSAEYKRKRG</sequence>
<comment type="caution">
    <text evidence="4">The sequence shown here is derived from an EMBL/GenBank/DDBJ whole genome shotgun (WGS) entry which is preliminary data.</text>
</comment>
<dbReference type="EMBL" id="MHKO01000049">
    <property type="protein sequence ID" value="OGY91298.1"/>
    <property type="molecule type" value="Genomic_DNA"/>
</dbReference>
<dbReference type="InterPro" id="IPR003961">
    <property type="entry name" value="FN3_dom"/>
</dbReference>
<accession>A0A1G2BQB4</accession>
<keyword evidence="2" id="KW-0732">Signal</keyword>
<feature type="region of interest" description="Disordered" evidence="1">
    <location>
        <begin position="406"/>
        <end position="435"/>
    </location>
</feature>
<dbReference type="InterPro" id="IPR013783">
    <property type="entry name" value="Ig-like_fold"/>
</dbReference>
<proteinExistence type="predicted"/>
<feature type="compositionally biased region" description="Low complexity" evidence="1">
    <location>
        <begin position="425"/>
        <end position="435"/>
    </location>
</feature>
<feature type="domain" description="Fibronectin type-III" evidence="3">
    <location>
        <begin position="217"/>
        <end position="308"/>
    </location>
</feature>
<feature type="domain" description="Fibronectin type-III" evidence="3">
    <location>
        <begin position="120"/>
        <end position="216"/>
    </location>
</feature>
<dbReference type="Proteomes" id="UP000178109">
    <property type="component" value="Unassembled WGS sequence"/>
</dbReference>